<dbReference type="InParanoid" id="A0A0D0DHR2"/>
<reference evidence="3 4" key="1">
    <citation type="submission" date="2014-04" db="EMBL/GenBank/DDBJ databases">
        <authorList>
            <consortium name="DOE Joint Genome Institute"/>
            <person name="Kuo A."/>
            <person name="Kohler A."/>
            <person name="Jargeat P."/>
            <person name="Nagy L.G."/>
            <person name="Floudas D."/>
            <person name="Copeland A."/>
            <person name="Barry K.W."/>
            <person name="Cichocki N."/>
            <person name="Veneault-Fourrey C."/>
            <person name="LaButti K."/>
            <person name="Lindquist E.A."/>
            <person name="Lipzen A."/>
            <person name="Lundell T."/>
            <person name="Morin E."/>
            <person name="Murat C."/>
            <person name="Sun H."/>
            <person name="Tunlid A."/>
            <person name="Henrissat B."/>
            <person name="Grigoriev I.V."/>
            <person name="Hibbett D.S."/>
            <person name="Martin F."/>
            <person name="Nordberg H.P."/>
            <person name="Cantor M.N."/>
            <person name="Hua S.X."/>
        </authorList>
    </citation>
    <scope>NUCLEOTIDE SEQUENCE [LARGE SCALE GENOMIC DNA]</scope>
    <source>
        <strain evidence="3 4">Ve08.2h10</strain>
    </source>
</reference>
<dbReference type="HOGENOM" id="CLU_058939_0_0_1"/>
<evidence type="ECO:0000313" key="3">
    <source>
        <dbReference type="EMBL" id="KIK77610.1"/>
    </source>
</evidence>
<accession>A0A0D0DHR2</accession>
<dbReference type="PANTHER" id="PTHR43250:SF2">
    <property type="entry name" value="EXODEOXYRIBONUCLEASE III"/>
    <property type="match status" value="1"/>
</dbReference>
<sequence length="394" mass="45106">MATSVGSSGDSEGTPIGSEIGIPSVDSSDCSGGHAELDKVRVRYARRHPTQLDLQDLERLIIFNTKDAQVDEVWQELEYLISSQVFQAIMKVKRVTYRNRLPCVHVWIKKDFGAPLVRLLRGMTRERTPQMVCVLRDAGYLSHEVRWRAVSSWRFAIWQSWRDRHPEDDNLPRSERILPRERKDRVATWNINGFPSKKHQVIDFLHEQSVAICALQETLVSATQYPIQVSGYVTFALPWVEGFRGWAILVDSSLPAYLVHHADDQLEGYRRLLHVKVNNFLPDKKPLHVLAVYLPSGGNFRSARKQCYSVVQSVVDGIKRRESDAHVLILGDFNDTDVSVDKWNATLFDRGLKRLRPVGSPLTRFPVREQSRSAAIDHMVSTEQTMRLLSRSRV</sequence>
<feature type="region of interest" description="Disordered" evidence="1">
    <location>
        <begin position="1"/>
        <end position="31"/>
    </location>
</feature>
<dbReference type="InterPro" id="IPR036691">
    <property type="entry name" value="Endo/exonu/phosph_ase_sf"/>
</dbReference>
<protein>
    <recommendedName>
        <fullName evidence="2">Endonuclease/exonuclease/phosphatase domain-containing protein</fullName>
    </recommendedName>
</protein>
<evidence type="ECO:0000259" key="2">
    <source>
        <dbReference type="Pfam" id="PF03372"/>
    </source>
</evidence>
<reference evidence="4" key="2">
    <citation type="submission" date="2015-01" db="EMBL/GenBank/DDBJ databases">
        <title>Evolutionary Origins and Diversification of the Mycorrhizal Mutualists.</title>
        <authorList>
            <consortium name="DOE Joint Genome Institute"/>
            <consortium name="Mycorrhizal Genomics Consortium"/>
            <person name="Kohler A."/>
            <person name="Kuo A."/>
            <person name="Nagy L.G."/>
            <person name="Floudas D."/>
            <person name="Copeland A."/>
            <person name="Barry K.W."/>
            <person name="Cichocki N."/>
            <person name="Veneault-Fourrey C."/>
            <person name="LaButti K."/>
            <person name="Lindquist E.A."/>
            <person name="Lipzen A."/>
            <person name="Lundell T."/>
            <person name="Morin E."/>
            <person name="Murat C."/>
            <person name="Riley R."/>
            <person name="Ohm R."/>
            <person name="Sun H."/>
            <person name="Tunlid A."/>
            <person name="Henrissat B."/>
            <person name="Grigoriev I.V."/>
            <person name="Hibbett D.S."/>
            <person name="Martin F."/>
        </authorList>
    </citation>
    <scope>NUCLEOTIDE SEQUENCE [LARGE SCALE GENOMIC DNA]</scope>
    <source>
        <strain evidence="4">Ve08.2h10</strain>
    </source>
</reference>
<keyword evidence="4" id="KW-1185">Reference proteome</keyword>
<feature type="domain" description="Endonuclease/exonuclease/phosphatase" evidence="2">
    <location>
        <begin position="187"/>
        <end position="390"/>
    </location>
</feature>
<evidence type="ECO:0000313" key="4">
    <source>
        <dbReference type="Proteomes" id="UP000054538"/>
    </source>
</evidence>
<dbReference type="Gene3D" id="3.60.10.10">
    <property type="entry name" value="Endonuclease/exonuclease/phosphatase"/>
    <property type="match status" value="1"/>
</dbReference>
<dbReference type="SUPFAM" id="SSF56219">
    <property type="entry name" value="DNase I-like"/>
    <property type="match status" value="1"/>
</dbReference>
<organism evidence="3 4">
    <name type="scientific">Paxillus rubicundulus Ve08.2h10</name>
    <dbReference type="NCBI Taxonomy" id="930991"/>
    <lineage>
        <taxon>Eukaryota</taxon>
        <taxon>Fungi</taxon>
        <taxon>Dikarya</taxon>
        <taxon>Basidiomycota</taxon>
        <taxon>Agaricomycotina</taxon>
        <taxon>Agaricomycetes</taxon>
        <taxon>Agaricomycetidae</taxon>
        <taxon>Boletales</taxon>
        <taxon>Paxilineae</taxon>
        <taxon>Paxillaceae</taxon>
        <taxon>Paxillus</taxon>
    </lineage>
</organism>
<proteinExistence type="predicted"/>
<feature type="compositionally biased region" description="Polar residues" evidence="1">
    <location>
        <begin position="1"/>
        <end position="11"/>
    </location>
</feature>
<dbReference type="Pfam" id="PF03372">
    <property type="entry name" value="Exo_endo_phos"/>
    <property type="match status" value="1"/>
</dbReference>
<dbReference type="AlphaFoldDB" id="A0A0D0DHR2"/>
<name>A0A0D0DHR2_9AGAM</name>
<dbReference type="InterPro" id="IPR037493">
    <property type="entry name" value="ExoIII-like"/>
</dbReference>
<dbReference type="PANTHER" id="PTHR43250">
    <property type="entry name" value="EXODEOXYRIBONUCLEASE III"/>
    <property type="match status" value="1"/>
</dbReference>
<dbReference type="STRING" id="930991.A0A0D0DHR2"/>
<dbReference type="GO" id="GO:0006281">
    <property type="term" value="P:DNA repair"/>
    <property type="evidence" value="ECO:0007669"/>
    <property type="project" value="InterPro"/>
</dbReference>
<evidence type="ECO:0000256" key="1">
    <source>
        <dbReference type="SAM" id="MobiDB-lite"/>
    </source>
</evidence>
<feature type="non-terminal residue" evidence="3">
    <location>
        <position position="1"/>
    </location>
</feature>
<dbReference type="OrthoDB" id="2671967at2759"/>
<gene>
    <name evidence="3" type="ORF">PAXRUDRAFT_166292</name>
</gene>
<dbReference type="GO" id="GO:0008311">
    <property type="term" value="F:double-stranded DNA 3'-5' DNA exonuclease activity"/>
    <property type="evidence" value="ECO:0007669"/>
    <property type="project" value="InterPro"/>
</dbReference>
<dbReference type="EMBL" id="KN826910">
    <property type="protein sequence ID" value="KIK77610.1"/>
    <property type="molecule type" value="Genomic_DNA"/>
</dbReference>
<dbReference type="Proteomes" id="UP000054538">
    <property type="component" value="Unassembled WGS sequence"/>
</dbReference>
<dbReference type="InterPro" id="IPR005135">
    <property type="entry name" value="Endo/exonuclease/phosphatase"/>
</dbReference>